<dbReference type="KEGG" id="plon:Pla110_24310"/>
<dbReference type="EMBL" id="CP036281">
    <property type="protein sequence ID" value="QDU80699.1"/>
    <property type="molecule type" value="Genomic_DNA"/>
</dbReference>
<sequence length="806" mass="90139">MATAVNGTERRQGRFPSHEEVLEQLDLMQEARQIGIQFADEKPNSNGWVSCHAIDREDRSPSAGFNVQTGQYKDHGGDKVGLSFFDLAARLGRHNSWKDAKDYYAGQSGLVRVRRSQNRDEPANRQPTKKARLPLGEPVAVYTYHDSEGAPVAEVRKYVTASENGEEKTGKTFRPFRWNNSAGKFVVGLKDVHVPLYRLPQLLSADQGEPVYLVEGEKDADRLAGLGFLATTNIGGGGKWKTEYSETLIGRRVVIVPDNDQTGENHVQKVGESLLDNAKRIQVLRLPDLPRKGDVSDWMDARGNAEKLRQLSQNAPDWSPNEADPLDKSGKAERVSNAKYQVIDGDKQTVPVPMKTIIDGVNSLTGNTIKRTGSRLFVHREGLTVDYIKSVDALFGHLGSFTGSPPHFCRMDGFHTKGEVFQELHHSVENFKAIEHAPHAPRMDGHYYTCEFPPIGNGEALDKLVSRFSPSTEIDRDLILAFFVTLFWGGPGGSRPAFLITADAGRGVGKTTLATMGGYLLGGHLDCGGIISLSSREDITKTKERLLSPEGREKRIVLLDNVKSRRFSSESLEDLITSSSISGKEMYYGDASRPNLLTFVITLNGASLSKDMAQRCVIVKLDKPKHSGDWAEVTRDYINEHRQAIIGDCLGYFDREKQKLSQFSRWGEWEREVLSRLPEPSEAQETIKERQAVTDVETEESEMLEEEFEKHLSSVGYDTRRDRVFVPSSLCSQWYREATNENVSKTSCSRIINAKIDAGELKRIVKTTSNHQGRGFVWQGENSCPDDTPNGDLEIKLFNENRRDKF</sequence>
<dbReference type="OrthoDB" id="279540at2"/>
<protein>
    <recommendedName>
        <fullName evidence="4">Toprim domain-containing protein</fullName>
    </recommendedName>
</protein>
<name>A0A518CNA6_9PLAN</name>
<keyword evidence="3" id="KW-1185">Reference proteome</keyword>
<dbReference type="Gene3D" id="3.40.1360.10">
    <property type="match status" value="1"/>
</dbReference>
<evidence type="ECO:0008006" key="4">
    <source>
        <dbReference type="Google" id="ProtNLM"/>
    </source>
</evidence>
<dbReference type="RefSeq" id="WP_144995949.1">
    <property type="nucleotide sequence ID" value="NZ_CP036281.1"/>
</dbReference>
<accession>A0A518CNA6</accession>
<evidence type="ECO:0000313" key="3">
    <source>
        <dbReference type="Proteomes" id="UP000317178"/>
    </source>
</evidence>
<dbReference type="AlphaFoldDB" id="A0A518CNA6"/>
<evidence type="ECO:0000256" key="1">
    <source>
        <dbReference type="SAM" id="MobiDB-lite"/>
    </source>
</evidence>
<dbReference type="InterPro" id="IPR034154">
    <property type="entry name" value="TOPRIM_DnaG/twinkle"/>
</dbReference>
<reference evidence="2 3" key="1">
    <citation type="submission" date="2019-02" db="EMBL/GenBank/DDBJ databases">
        <title>Deep-cultivation of Planctomycetes and their phenomic and genomic characterization uncovers novel biology.</title>
        <authorList>
            <person name="Wiegand S."/>
            <person name="Jogler M."/>
            <person name="Boedeker C."/>
            <person name="Pinto D."/>
            <person name="Vollmers J."/>
            <person name="Rivas-Marin E."/>
            <person name="Kohn T."/>
            <person name="Peeters S.H."/>
            <person name="Heuer A."/>
            <person name="Rast P."/>
            <person name="Oberbeckmann S."/>
            <person name="Bunk B."/>
            <person name="Jeske O."/>
            <person name="Meyerdierks A."/>
            <person name="Storesund J.E."/>
            <person name="Kallscheuer N."/>
            <person name="Luecker S."/>
            <person name="Lage O.M."/>
            <person name="Pohl T."/>
            <person name="Merkel B.J."/>
            <person name="Hornburger P."/>
            <person name="Mueller R.-W."/>
            <person name="Bruemmer F."/>
            <person name="Labrenz M."/>
            <person name="Spormann A.M."/>
            <person name="Op den Camp H."/>
            <person name="Overmann J."/>
            <person name="Amann R."/>
            <person name="Jetten M.S.M."/>
            <person name="Mascher T."/>
            <person name="Medema M.H."/>
            <person name="Devos D.P."/>
            <person name="Kaster A.-K."/>
            <person name="Ovreas L."/>
            <person name="Rohde M."/>
            <person name="Galperin M.Y."/>
            <person name="Jogler C."/>
        </authorList>
    </citation>
    <scope>NUCLEOTIDE SEQUENCE [LARGE SCALE GENOMIC DNA]</scope>
    <source>
        <strain evidence="2 3">Pla110</strain>
    </source>
</reference>
<feature type="region of interest" description="Disordered" evidence="1">
    <location>
        <begin position="310"/>
        <end position="329"/>
    </location>
</feature>
<organism evidence="2 3">
    <name type="scientific">Polystyrenella longa</name>
    <dbReference type="NCBI Taxonomy" id="2528007"/>
    <lineage>
        <taxon>Bacteria</taxon>
        <taxon>Pseudomonadati</taxon>
        <taxon>Planctomycetota</taxon>
        <taxon>Planctomycetia</taxon>
        <taxon>Planctomycetales</taxon>
        <taxon>Planctomycetaceae</taxon>
        <taxon>Polystyrenella</taxon>
    </lineage>
</organism>
<dbReference type="CDD" id="cd01029">
    <property type="entry name" value="TOPRIM_primases"/>
    <property type="match status" value="1"/>
</dbReference>
<evidence type="ECO:0000313" key="2">
    <source>
        <dbReference type="EMBL" id="QDU80699.1"/>
    </source>
</evidence>
<gene>
    <name evidence="2" type="ORF">Pla110_24310</name>
</gene>
<proteinExistence type="predicted"/>
<dbReference type="Proteomes" id="UP000317178">
    <property type="component" value="Chromosome"/>
</dbReference>